<feature type="chain" id="PRO_5008612626" evidence="1">
    <location>
        <begin position="24"/>
        <end position="85"/>
    </location>
</feature>
<evidence type="ECO:0000313" key="4">
    <source>
        <dbReference type="Proteomes" id="UP000092575"/>
    </source>
</evidence>
<feature type="signal peptide" evidence="1">
    <location>
        <begin position="1"/>
        <end position="23"/>
    </location>
</feature>
<dbReference type="Proteomes" id="UP000594834">
    <property type="component" value="Chromosome"/>
</dbReference>
<evidence type="ECO:0000313" key="5">
    <source>
        <dbReference type="Proteomes" id="UP000594834"/>
    </source>
</evidence>
<keyword evidence="1" id="KW-0732">Signal</keyword>
<dbReference type="AlphaFoldDB" id="A0A1B8QT37"/>
<protein>
    <submittedName>
        <fullName evidence="2">Uncharacterized protein</fullName>
    </submittedName>
</protein>
<reference evidence="2 4" key="1">
    <citation type="submission" date="2016-05" db="EMBL/GenBank/DDBJ databases">
        <title>Draft genome sequence of Moraxella nonliquefaciens CCUG 348T.</title>
        <authorList>
            <person name="Salva-Serra F."/>
            <person name="Engstrom-Jakobsson H."/>
            <person name="Thorell K."/>
            <person name="Gonzales-Siles L."/>
            <person name="Karlsson R."/>
            <person name="Boulund F."/>
            <person name="Engstrand L."/>
            <person name="Kristiansson E."/>
            <person name="Moore E."/>
        </authorList>
    </citation>
    <scope>NUCLEOTIDE SEQUENCE [LARGE SCALE GENOMIC DNA]</scope>
    <source>
        <strain evidence="2 4">CCUG 348</strain>
    </source>
</reference>
<proteinExistence type="predicted"/>
<sequence length="85" mass="9523">MGKFIKNLAILATIATMTSSAMAYNIQFQENKSDSSTEWWSGRCDDGQGFLTWRSYDESIWHASGPKGKDWGPSRDAVIRKVCGE</sequence>
<reference evidence="3 5" key="2">
    <citation type="submission" date="2020-12" db="EMBL/GenBank/DDBJ databases">
        <title>FDA dAtabase for Regulatory Grade micrObial Sequences (FDA-ARGOS): Supporting development and validation of Infectious Disease Dx tests.</title>
        <authorList>
            <person name="Sproer C."/>
            <person name="Gronow S."/>
            <person name="Severitt S."/>
            <person name="Schroder I."/>
            <person name="Tallon L."/>
            <person name="Sadzewicz L."/>
            <person name="Zhao X."/>
            <person name="Boylan J."/>
            <person name="Ott S."/>
            <person name="Bowen H."/>
            <person name="Vavikolanu K."/>
            <person name="Mehta A."/>
            <person name="Aluvathingal J."/>
            <person name="Nadendla S."/>
            <person name="Lowell S."/>
            <person name="Myers T."/>
            <person name="Yan Y."/>
            <person name="Sichtig H."/>
        </authorList>
    </citation>
    <scope>NUCLEOTIDE SEQUENCE [LARGE SCALE GENOMIC DNA]</scope>
    <source>
        <strain evidence="3 5">FDAARGOS_869</strain>
    </source>
</reference>
<dbReference type="EMBL" id="LXTW01000001">
    <property type="protein sequence ID" value="OBX88363.1"/>
    <property type="molecule type" value="Genomic_DNA"/>
</dbReference>
<accession>A0A1B8QT37</accession>
<organism evidence="2 4">
    <name type="scientific">Moraxella nonliquefaciens</name>
    <dbReference type="NCBI Taxonomy" id="478"/>
    <lineage>
        <taxon>Bacteria</taxon>
        <taxon>Pseudomonadati</taxon>
        <taxon>Pseudomonadota</taxon>
        <taxon>Gammaproteobacteria</taxon>
        <taxon>Moraxellales</taxon>
        <taxon>Moraxellaceae</taxon>
        <taxon>Moraxella</taxon>
    </lineage>
</organism>
<dbReference type="EMBL" id="CP065728">
    <property type="protein sequence ID" value="QPT44581.1"/>
    <property type="molecule type" value="Genomic_DNA"/>
</dbReference>
<dbReference type="RefSeq" id="WP_067006390.1">
    <property type="nucleotide sequence ID" value="NZ_CP065728.1"/>
</dbReference>
<evidence type="ECO:0000313" key="2">
    <source>
        <dbReference type="EMBL" id="OBX88363.1"/>
    </source>
</evidence>
<evidence type="ECO:0000256" key="1">
    <source>
        <dbReference type="SAM" id="SignalP"/>
    </source>
</evidence>
<dbReference type="Proteomes" id="UP000092575">
    <property type="component" value="Unassembled WGS sequence"/>
</dbReference>
<name>A0A1B8QT37_MORNO</name>
<gene>
    <name evidence="2" type="ORF">A7456_00425</name>
    <name evidence="3" type="ORF">I6G26_00540</name>
</gene>
<keyword evidence="5" id="KW-1185">Reference proteome</keyword>
<evidence type="ECO:0000313" key="3">
    <source>
        <dbReference type="EMBL" id="QPT44581.1"/>
    </source>
</evidence>